<dbReference type="EMBL" id="JAGKQQ010000001">
    <property type="protein sequence ID" value="MBP3957367.1"/>
    <property type="molecule type" value="Genomic_DNA"/>
</dbReference>
<feature type="signal peptide" evidence="1">
    <location>
        <begin position="1"/>
        <end position="21"/>
    </location>
</feature>
<dbReference type="Pfam" id="PF13360">
    <property type="entry name" value="PQQ_2"/>
    <property type="match status" value="1"/>
</dbReference>
<dbReference type="InterPro" id="IPR015943">
    <property type="entry name" value="WD40/YVTN_repeat-like_dom_sf"/>
</dbReference>
<comment type="caution">
    <text evidence="3">The sequence shown here is derived from an EMBL/GenBank/DDBJ whole genome shotgun (WGS) entry which is preliminary data.</text>
</comment>
<evidence type="ECO:0000313" key="4">
    <source>
        <dbReference type="Proteomes" id="UP000676565"/>
    </source>
</evidence>
<feature type="domain" description="Pyrrolo-quinoline quinone repeat" evidence="2">
    <location>
        <begin position="163"/>
        <end position="266"/>
    </location>
</feature>
<dbReference type="PANTHER" id="PTHR34512">
    <property type="entry name" value="CELL SURFACE PROTEIN"/>
    <property type="match status" value="1"/>
</dbReference>
<evidence type="ECO:0000313" key="3">
    <source>
        <dbReference type="EMBL" id="MBP3957367.1"/>
    </source>
</evidence>
<evidence type="ECO:0000259" key="2">
    <source>
        <dbReference type="Pfam" id="PF13360"/>
    </source>
</evidence>
<dbReference type="InterPro" id="IPR011047">
    <property type="entry name" value="Quinoprotein_ADH-like_sf"/>
</dbReference>
<accession>A0ABS5BUG4</accession>
<keyword evidence="4" id="KW-1185">Reference proteome</keyword>
<reference evidence="3 4" key="1">
    <citation type="submission" date="2021-04" db="EMBL/GenBank/DDBJ databases">
        <authorList>
            <person name="Ivanova A."/>
        </authorList>
    </citation>
    <scope>NUCLEOTIDE SEQUENCE [LARGE SCALE GENOMIC DNA]</scope>
    <source>
        <strain evidence="3 4">G18</strain>
    </source>
</reference>
<gene>
    <name evidence="3" type="ORF">J8F10_19145</name>
</gene>
<dbReference type="RefSeq" id="WP_210656353.1">
    <property type="nucleotide sequence ID" value="NZ_JAGKQQ010000001.1"/>
</dbReference>
<feature type="chain" id="PRO_5046897880" evidence="1">
    <location>
        <begin position="22"/>
        <end position="446"/>
    </location>
</feature>
<dbReference type="PANTHER" id="PTHR34512:SF30">
    <property type="entry name" value="OUTER MEMBRANE PROTEIN ASSEMBLY FACTOR BAMB"/>
    <property type="match status" value="1"/>
</dbReference>
<keyword evidence="1" id="KW-0732">Signal</keyword>
<sequence length="446" mass="48537">MSIRLLALAVGFALAPVSGLAADWPQFRGTGGTGVVTGKNLPPNNWTTKDNVAWKLDVPGQGWSCPIVTGGKVFVTSCVSDAKVAVPKTGYYAPKDTKTLTGEHRWTLFCLDAPTGRVLWERVAHKGEPKHPIHVKASYAPETPVTDGERVYAYFGNVGMFCYDLAGKQLWSKSWDVVPTQLDWGTGASPVLHRDRVYVVNDNEKSSFIVALDKNTGKEVWKVARDEKSNWATPFIWESGKRTEIVTCGKGKVRSYDLDGKLLWEFGGMSSICVPCPVAAHGLLYVSSGYEFGRPRPVFAVKPGASGDISLKKGETSNEFIAWYKEPAGAYHPTPLVLGDHLYVLYSTGLISCFEAKTGKPVYERERLGGSFTASPWTYDGKIFCLSEEGTTYVVKAGAEFELLGKNVLGDVALATPAVADGRLFVRTATSLYCIQKPASSDAKKP</sequence>
<proteinExistence type="predicted"/>
<organism evidence="3 4">
    <name type="scientific">Gemmata palustris</name>
    <dbReference type="NCBI Taxonomy" id="2822762"/>
    <lineage>
        <taxon>Bacteria</taxon>
        <taxon>Pseudomonadati</taxon>
        <taxon>Planctomycetota</taxon>
        <taxon>Planctomycetia</taxon>
        <taxon>Gemmatales</taxon>
        <taxon>Gemmataceae</taxon>
        <taxon>Gemmata</taxon>
    </lineage>
</organism>
<dbReference type="Gene3D" id="2.130.10.10">
    <property type="entry name" value="YVTN repeat-like/Quinoprotein amine dehydrogenase"/>
    <property type="match status" value="1"/>
</dbReference>
<dbReference type="Gene3D" id="2.40.10.480">
    <property type="match status" value="1"/>
</dbReference>
<name>A0ABS5BUG4_9BACT</name>
<protein>
    <submittedName>
        <fullName evidence="3">PQQ-binding-like beta-propeller repeat protein</fullName>
    </submittedName>
</protein>
<dbReference type="InterPro" id="IPR002372">
    <property type="entry name" value="PQQ_rpt_dom"/>
</dbReference>
<evidence type="ECO:0000256" key="1">
    <source>
        <dbReference type="SAM" id="SignalP"/>
    </source>
</evidence>
<dbReference type="Proteomes" id="UP000676565">
    <property type="component" value="Unassembled WGS sequence"/>
</dbReference>
<dbReference type="SUPFAM" id="SSF50998">
    <property type="entry name" value="Quinoprotein alcohol dehydrogenase-like"/>
    <property type="match status" value="1"/>
</dbReference>